<dbReference type="GO" id="GO:0042132">
    <property type="term" value="F:fructose 1,6-bisphosphate 1-phosphatase activity"/>
    <property type="evidence" value="ECO:0007669"/>
    <property type="project" value="UniProtKB-EC"/>
</dbReference>
<dbReference type="InterPro" id="IPR000760">
    <property type="entry name" value="Inositol_monophosphatase-like"/>
</dbReference>
<dbReference type="Pfam" id="PF00459">
    <property type="entry name" value="Inositol_P"/>
    <property type="match status" value="1"/>
</dbReference>
<feature type="binding site" evidence="8">
    <location>
        <position position="214"/>
    </location>
    <ligand>
        <name>Mg(2+)</name>
        <dbReference type="ChEBI" id="CHEBI:18420"/>
        <label>1</label>
        <note>catalytic</note>
    </ligand>
</feature>
<evidence type="ECO:0000256" key="6">
    <source>
        <dbReference type="ARBA" id="ARBA00023277"/>
    </source>
</evidence>
<feature type="binding site" evidence="8">
    <location>
        <position position="89"/>
    </location>
    <ligand>
        <name>Mg(2+)</name>
        <dbReference type="ChEBI" id="CHEBI:18420"/>
        <label>1</label>
        <note>catalytic</note>
    </ligand>
</feature>
<evidence type="ECO:0000313" key="9">
    <source>
        <dbReference type="EMBL" id="CQR52188.1"/>
    </source>
</evidence>
<feature type="binding site" evidence="8">
    <location>
        <position position="68"/>
    </location>
    <ligand>
        <name>Mg(2+)</name>
        <dbReference type="ChEBI" id="CHEBI:18420"/>
        <label>1</label>
        <note>catalytic</note>
    </ligand>
</feature>
<dbReference type="SUPFAM" id="SSF56655">
    <property type="entry name" value="Carbohydrate phosphatase"/>
    <property type="match status" value="1"/>
</dbReference>
<keyword evidence="5 8" id="KW-0460">Magnesium</keyword>
<evidence type="ECO:0000256" key="4">
    <source>
        <dbReference type="ARBA" id="ARBA00022801"/>
    </source>
</evidence>
<dbReference type="GO" id="GO:0007165">
    <property type="term" value="P:signal transduction"/>
    <property type="evidence" value="ECO:0007669"/>
    <property type="project" value="TreeGrafter"/>
</dbReference>
<dbReference type="OrthoDB" id="58111at2157"/>
<dbReference type="EC" id="3.1.3.11" evidence="2"/>
<comment type="cofactor">
    <cofactor evidence="8">
        <name>Mg(2+)</name>
        <dbReference type="ChEBI" id="CHEBI:18420"/>
    </cofactor>
</comment>
<feature type="binding site" evidence="8">
    <location>
        <position position="86"/>
    </location>
    <ligand>
        <name>Mg(2+)</name>
        <dbReference type="ChEBI" id="CHEBI:18420"/>
        <label>1</label>
        <note>catalytic</note>
    </ligand>
</feature>
<evidence type="ECO:0000256" key="3">
    <source>
        <dbReference type="ARBA" id="ARBA00022723"/>
    </source>
</evidence>
<keyword evidence="3 8" id="KW-0479">Metal-binding</keyword>
<evidence type="ECO:0000256" key="1">
    <source>
        <dbReference type="ARBA" id="ARBA00001273"/>
    </source>
</evidence>
<dbReference type="Gene3D" id="3.40.190.80">
    <property type="match status" value="1"/>
</dbReference>
<dbReference type="PROSITE" id="PS00629">
    <property type="entry name" value="IMP_1"/>
    <property type="match status" value="1"/>
</dbReference>
<keyword evidence="6" id="KW-0119">Carbohydrate metabolism</keyword>
<gene>
    <name evidence="9" type="primary">suhB_2</name>
    <name evidence="9" type="ORF">BN996_03025</name>
</gene>
<reference evidence="10" key="1">
    <citation type="submission" date="2015-03" db="EMBL/GenBank/DDBJ databases">
        <authorList>
            <person name="Urmite Genomes"/>
        </authorList>
    </citation>
    <scope>NUCLEOTIDE SEQUENCE [LARGE SCALE GENOMIC DNA]</scope>
    <source>
        <strain evidence="10">Arc-Hr</strain>
    </source>
</reference>
<dbReference type="PRINTS" id="PR00377">
    <property type="entry name" value="IMPHPHTASES"/>
</dbReference>
<dbReference type="PANTHER" id="PTHR20854">
    <property type="entry name" value="INOSITOL MONOPHOSPHATASE"/>
    <property type="match status" value="1"/>
</dbReference>
<evidence type="ECO:0000256" key="2">
    <source>
        <dbReference type="ARBA" id="ARBA00013093"/>
    </source>
</evidence>
<keyword evidence="10" id="KW-1185">Reference proteome</keyword>
<dbReference type="InterPro" id="IPR020583">
    <property type="entry name" value="Inositol_monoP_metal-BS"/>
</dbReference>
<name>A0A0D6JUH9_9EURY</name>
<evidence type="ECO:0000313" key="10">
    <source>
        <dbReference type="Proteomes" id="UP000198902"/>
    </source>
</evidence>
<comment type="similarity">
    <text evidence="7">Belongs to the inositol monophosphatase superfamily. FBPase class 4 family.</text>
</comment>
<protein>
    <recommendedName>
        <fullName evidence="2">fructose-bisphosphatase</fullName>
        <ecNumber evidence="2">3.1.3.11</ecNumber>
    </recommendedName>
</protein>
<keyword evidence="4" id="KW-0378">Hydrolase</keyword>
<evidence type="ECO:0000256" key="5">
    <source>
        <dbReference type="ARBA" id="ARBA00022842"/>
    </source>
</evidence>
<dbReference type="AlphaFoldDB" id="A0A0D6JUH9"/>
<dbReference type="GO" id="GO:0046872">
    <property type="term" value="F:metal ion binding"/>
    <property type="evidence" value="ECO:0007669"/>
    <property type="project" value="UniProtKB-KW"/>
</dbReference>
<comment type="catalytic activity">
    <reaction evidence="1">
        <text>beta-D-fructose 1,6-bisphosphate + H2O = beta-D-fructose 6-phosphate + phosphate</text>
        <dbReference type="Rhea" id="RHEA:11064"/>
        <dbReference type="ChEBI" id="CHEBI:15377"/>
        <dbReference type="ChEBI" id="CHEBI:32966"/>
        <dbReference type="ChEBI" id="CHEBI:43474"/>
        <dbReference type="ChEBI" id="CHEBI:57634"/>
        <dbReference type="EC" id="3.1.3.11"/>
    </reaction>
</comment>
<accession>A0A0D6JUH9</accession>
<dbReference type="GO" id="GO:0006020">
    <property type="term" value="P:inositol metabolic process"/>
    <property type="evidence" value="ECO:0007669"/>
    <property type="project" value="TreeGrafter"/>
</dbReference>
<dbReference type="PANTHER" id="PTHR20854:SF4">
    <property type="entry name" value="INOSITOL-1-MONOPHOSPHATASE-RELATED"/>
    <property type="match status" value="1"/>
</dbReference>
<dbReference type="GO" id="GO:0008934">
    <property type="term" value="F:inositol monophosphate 1-phosphatase activity"/>
    <property type="evidence" value="ECO:0007669"/>
    <property type="project" value="TreeGrafter"/>
</dbReference>
<dbReference type="EMBL" id="CSTE01000003">
    <property type="protein sequence ID" value="CQR52188.1"/>
    <property type="molecule type" value="Genomic_DNA"/>
</dbReference>
<dbReference type="Proteomes" id="UP000198902">
    <property type="component" value="Unassembled WGS sequence"/>
</dbReference>
<feature type="binding site" evidence="8">
    <location>
        <position position="88"/>
    </location>
    <ligand>
        <name>Mg(2+)</name>
        <dbReference type="ChEBI" id="CHEBI:18420"/>
        <label>1</label>
        <note>catalytic</note>
    </ligand>
</feature>
<dbReference type="CDD" id="cd01637">
    <property type="entry name" value="IMPase_like"/>
    <property type="match status" value="1"/>
</dbReference>
<organism evidence="9 10">
    <name type="scientific">Haloferax massiliensis</name>
    <dbReference type="NCBI Taxonomy" id="1476858"/>
    <lineage>
        <taxon>Archaea</taxon>
        <taxon>Methanobacteriati</taxon>
        <taxon>Methanobacteriota</taxon>
        <taxon>Stenosarchaea group</taxon>
        <taxon>Halobacteria</taxon>
        <taxon>Halobacteriales</taxon>
        <taxon>Haloferacaceae</taxon>
        <taxon>Haloferax</taxon>
    </lineage>
</organism>
<evidence type="ECO:0000256" key="8">
    <source>
        <dbReference type="PIRSR" id="PIRSR600760-2"/>
    </source>
</evidence>
<proteinExistence type="inferred from homology"/>
<sequence length="267" mass="28903">MDADPREAVAVAAAEVGAEHASARFRTELDIEQKDDEIDLVTEVDRETQRRVIAEIRERFPDDAVVGEEEDELKTVPESGYAWIIDPIDGTQNYTRGAREWVTSVAVVEDQTPIAAVNVSPETGDTYVATEARVERNGRPISVNDEPNTSAFLVSSTLRYREGDRPGIERLSGDVFGTFGEMRKLGTTQLTLSRLADGSIDAVIGLDEHPNAWDTVAGAYLVERAGGIVTDIHGNGWGPGQPGLVASNGRAHDEVLDAAQAAFEATR</sequence>
<dbReference type="Gene3D" id="3.30.540.10">
    <property type="entry name" value="Fructose-1,6-Bisphosphatase, subunit A, domain 1"/>
    <property type="match status" value="1"/>
</dbReference>
<evidence type="ECO:0000256" key="7">
    <source>
        <dbReference type="ARBA" id="ARBA00038103"/>
    </source>
</evidence>
<dbReference type="RefSeq" id="WP_089780360.1">
    <property type="nucleotide sequence ID" value="NZ_CABLRR010000003.1"/>
</dbReference>